<keyword evidence="4 8" id="KW-0418">Kinase</keyword>
<evidence type="ECO:0000256" key="3">
    <source>
        <dbReference type="ARBA" id="ARBA00022679"/>
    </source>
</evidence>
<accession>A0A370BI77</accession>
<feature type="domain" description="Carbohydrate kinase FGGY N-terminal" evidence="6">
    <location>
        <begin position="5"/>
        <end position="240"/>
    </location>
</feature>
<proteinExistence type="inferred from homology"/>
<dbReference type="SUPFAM" id="SSF53067">
    <property type="entry name" value="Actin-like ATPase domain"/>
    <property type="match status" value="2"/>
</dbReference>
<comment type="similarity">
    <text evidence="1">Belongs to the FGGY kinase family.</text>
</comment>
<dbReference type="InterPro" id="IPR050406">
    <property type="entry name" value="FGGY_Carb_Kinase"/>
</dbReference>
<dbReference type="EMBL" id="QQNA01000023">
    <property type="protein sequence ID" value="RDG39366.1"/>
    <property type="molecule type" value="Genomic_DNA"/>
</dbReference>
<keyword evidence="9" id="KW-1185">Reference proteome</keyword>
<evidence type="ECO:0000259" key="6">
    <source>
        <dbReference type="Pfam" id="PF00370"/>
    </source>
</evidence>
<evidence type="ECO:0000313" key="9">
    <source>
        <dbReference type="Proteomes" id="UP000253741"/>
    </source>
</evidence>
<keyword evidence="2" id="KW-0859">Xylose metabolism</keyword>
<keyword evidence="3" id="KW-0808">Transferase</keyword>
<feature type="region of interest" description="Disordered" evidence="5">
    <location>
        <begin position="479"/>
        <end position="505"/>
    </location>
</feature>
<evidence type="ECO:0000256" key="2">
    <source>
        <dbReference type="ARBA" id="ARBA00022629"/>
    </source>
</evidence>
<dbReference type="OrthoDB" id="9782710at2"/>
<keyword evidence="2" id="KW-0119">Carbohydrate metabolism</keyword>
<dbReference type="Proteomes" id="UP000253741">
    <property type="component" value="Unassembled WGS sequence"/>
</dbReference>
<evidence type="ECO:0000256" key="4">
    <source>
        <dbReference type="ARBA" id="ARBA00022777"/>
    </source>
</evidence>
<dbReference type="InterPro" id="IPR018485">
    <property type="entry name" value="FGGY_C"/>
</dbReference>
<evidence type="ECO:0000313" key="8">
    <source>
        <dbReference type="EMBL" id="RDG39366.1"/>
    </source>
</evidence>
<evidence type="ECO:0000256" key="1">
    <source>
        <dbReference type="ARBA" id="ARBA00009156"/>
    </source>
</evidence>
<dbReference type="RefSeq" id="WP_114622289.1">
    <property type="nucleotide sequence ID" value="NZ_QQNA01000023.1"/>
</dbReference>
<dbReference type="AlphaFoldDB" id="A0A370BI77"/>
<dbReference type="Gene3D" id="3.30.420.40">
    <property type="match status" value="2"/>
</dbReference>
<reference evidence="8 9" key="1">
    <citation type="submission" date="2018-07" db="EMBL/GenBank/DDBJ databases">
        <title>Streptomyces species from bats.</title>
        <authorList>
            <person name="Dunlap C."/>
        </authorList>
    </citation>
    <scope>NUCLEOTIDE SEQUENCE [LARGE SCALE GENOMIC DNA]</scope>
    <source>
        <strain evidence="8 9">AC230</strain>
    </source>
</reference>
<feature type="domain" description="Carbohydrate kinase FGGY C-terminal" evidence="7">
    <location>
        <begin position="256"/>
        <end position="429"/>
    </location>
</feature>
<dbReference type="PANTHER" id="PTHR43095:SF5">
    <property type="entry name" value="XYLULOSE KINASE"/>
    <property type="match status" value="1"/>
</dbReference>
<evidence type="ECO:0000256" key="5">
    <source>
        <dbReference type="SAM" id="MobiDB-lite"/>
    </source>
</evidence>
<protein>
    <submittedName>
        <fullName evidence="8">Xylulose kinase</fullName>
    </submittedName>
</protein>
<dbReference type="InterPro" id="IPR043129">
    <property type="entry name" value="ATPase_NBD"/>
</dbReference>
<comment type="caution">
    <text evidence="8">The sequence shown here is derived from an EMBL/GenBank/DDBJ whole genome shotgun (WGS) entry which is preliminary data.</text>
</comment>
<dbReference type="PANTHER" id="PTHR43095">
    <property type="entry name" value="SUGAR KINASE"/>
    <property type="match status" value="1"/>
</dbReference>
<name>A0A370BI77_9ACTN</name>
<sequence length="505" mass="51442">MSAGVVAVDIGTSAVRAAVVDAEGRVLAHERVVRGSGLGGDSFDAMELDRDVRAALAGVSGQASGRSSGRSAPAALAVAAHIGTVAVDADLRPVGPGSGWADSRGIPRLAALGADTVRRLLHAAGRPALTGGALAHLLEMEASRTARVHALLSPKDFVLARLTGRLTTDTISAAYTLASDVRRREWNLGLLARTGLDPALLPPQSEPSAVVGALTEEAARATGLPVGLPVVAGGPDGSVGIGLLLGENEDVIADIAGTTDVVGRLLPGSDDPPDGAVLNPSVLTGRFVAGGATGLTGGAVARWRSLVGTVEDEELAAVPPGAHGLTVVPSMTGARFPDWRPGSRGALLGQRPEHDAACLLRAAQEAAAFTVRQGIDRLDPSGGLPVALAGGSSRSAHVARLRADVLDRPLLVCAEPDVTLLGAAALALRGSGSDHGADALRARLLSTTRTVEPDPARAARYARLHARWQRLRDAADGAYEEYAAPDGEHTAQDPDGRGRSARTAT</sequence>
<dbReference type="GO" id="GO:0016301">
    <property type="term" value="F:kinase activity"/>
    <property type="evidence" value="ECO:0007669"/>
    <property type="project" value="UniProtKB-KW"/>
</dbReference>
<evidence type="ECO:0000259" key="7">
    <source>
        <dbReference type="Pfam" id="PF02782"/>
    </source>
</evidence>
<dbReference type="InterPro" id="IPR018484">
    <property type="entry name" value="FGGY_N"/>
</dbReference>
<dbReference type="PIRSF" id="PIRSF000538">
    <property type="entry name" value="GlpK"/>
    <property type="match status" value="1"/>
</dbReference>
<dbReference type="GO" id="GO:0042732">
    <property type="term" value="P:D-xylose metabolic process"/>
    <property type="evidence" value="ECO:0007669"/>
    <property type="project" value="UniProtKB-KW"/>
</dbReference>
<feature type="compositionally biased region" description="Basic and acidic residues" evidence="5">
    <location>
        <begin position="486"/>
        <end position="498"/>
    </location>
</feature>
<dbReference type="Pfam" id="PF02782">
    <property type="entry name" value="FGGY_C"/>
    <property type="match status" value="1"/>
</dbReference>
<dbReference type="InterPro" id="IPR000577">
    <property type="entry name" value="Carb_kinase_FGGY"/>
</dbReference>
<gene>
    <name evidence="8" type="ORF">DVH02_04100</name>
</gene>
<organism evidence="8 9">
    <name type="scientific">Streptomyces corynorhini</name>
    <dbReference type="NCBI Taxonomy" id="2282652"/>
    <lineage>
        <taxon>Bacteria</taxon>
        <taxon>Bacillati</taxon>
        <taxon>Actinomycetota</taxon>
        <taxon>Actinomycetes</taxon>
        <taxon>Kitasatosporales</taxon>
        <taxon>Streptomycetaceae</taxon>
        <taxon>Streptomyces</taxon>
    </lineage>
</organism>
<dbReference type="Pfam" id="PF00370">
    <property type="entry name" value="FGGY_N"/>
    <property type="match status" value="1"/>
</dbReference>